<evidence type="ECO:0000256" key="4">
    <source>
        <dbReference type="ARBA" id="ARBA00023274"/>
    </source>
</evidence>
<dbReference type="AlphaFoldDB" id="A0A0F3GI30"/>
<dbReference type="GO" id="GO:0003735">
    <property type="term" value="F:structural constituent of ribosome"/>
    <property type="evidence" value="ECO:0007669"/>
    <property type="project" value="InterPro"/>
</dbReference>
<evidence type="ECO:0000256" key="5">
    <source>
        <dbReference type="ARBA" id="ARBA00035492"/>
    </source>
</evidence>
<dbReference type="Pfam" id="PF00327">
    <property type="entry name" value="Ribosomal_L30"/>
    <property type="match status" value="1"/>
</dbReference>
<dbReference type="CDD" id="cd01658">
    <property type="entry name" value="Ribosomal_L30"/>
    <property type="match status" value="1"/>
</dbReference>
<feature type="domain" description="Large ribosomal subunit protein uL30-like ferredoxin-like fold" evidence="6">
    <location>
        <begin position="3"/>
        <end position="53"/>
    </location>
</feature>
<reference evidence="7 8" key="1">
    <citation type="submission" date="2015-02" db="EMBL/GenBank/DDBJ databases">
        <title>Single-cell genomics of uncultivated deep-branching MTB reveals a conserved set of magnetosome genes.</title>
        <authorList>
            <person name="Kolinko S."/>
            <person name="Richter M."/>
            <person name="Glockner F.O."/>
            <person name="Brachmann A."/>
            <person name="Schuler D."/>
        </authorList>
    </citation>
    <scope>NUCLEOTIDE SEQUENCE [LARGE SCALE GENOMIC DNA]</scope>
    <source>
        <strain evidence="7">TM-1</strain>
    </source>
</reference>
<organism evidence="7 8">
    <name type="scientific">Candidatus Magnetobacterium bavaricum</name>
    <dbReference type="NCBI Taxonomy" id="29290"/>
    <lineage>
        <taxon>Bacteria</taxon>
        <taxon>Pseudomonadati</taxon>
        <taxon>Nitrospirota</taxon>
        <taxon>Thermodesulfovibrionia</taxon>
        <taxon>Thermodesulfovibrionales</taxon>
        <taxon>Candidatus Magnetobacteriaceae</taxon>
        <taxon>Candidatus Magnetobacterium</taxon>
    </lineage>
</organism>
<proteinExistence type="inferred from homology"/>
<accession>A0A0F3GI30</accession>
<evidence type="ECO:0000259" key="6">
    <source>
        <dbReference type="Pfam" id="PF00327"/>
    </source>
</evidence>
<evidence type="ECO:0000256" key="1">
    <source>
        <dbReference type="ARBA" id="ARBA00007594"/>
    </source>
</evidence>
<comment type="subunit">
    <text evidence="2">Part of the 50S ribosomal subunit.</text>
</comment>
<dbReference type="Proteomes" id="UP000033423">
    <property type="component" value="Unassembled WGS sequence"/>
</dbReference>
<dbReference type="InterPro" id="IPR005996">
    <property type="entry name" value="Ribosomal_uL30_bac-type"/>
</dbReference>
<evidence type="ECO:0000256" key="2">
    <source>
        <dbReference type="ARBA" id="ARBA00011838"/>
    </source>
</evidence>
<name>A0A0F3GI30_9BACT</name>
<evidence type="ECO:0000313" key="7">
    <source>
        <dbReference type="EMBL" id="KJU81546.1"/>
    </source>
</evidence>
<dbReference type="PANTHER" id="PTHR15892">
    <property type="entry name" value="MITOCHONDRIAL RIBOSOMAL PROTEIN L30"/>
    <property type="match status" value="1"/>
</dbReference>
<protein>
    <recommendedName>
        <fullName evidence="5">50S ribosomal protein L30</fullName>
    </recommendedName>
</protein>
<keyword evidence="3 7" id="KW-0689">Ribosomal protein</keyword>
<dbReference type="GO" id="GO:0006412">
    <property type="term" value="P:translation"/>
    <property type="evidence" value="ECO:0007669"/>
    <property type="project" value="InterPro"/>
</dbReference>
<dbReference type="Gene3D" id="3.30.1390.20">
    <property type="entry name" value="Ribosomal protein L30, ferredoxin-like fold domain"/>
    <property type="match status" value="1"/>
</dbReference>
<keyword evidence="8" id="KW-1185">Reference proteome</keyword>
<dbReference type="SUPFAM" id="SSF55129">
    <property type="entry name" value="Ribosomal protein L30p/L7e"/>
    <property type="match status" value="1"/>
</dbReference>
<gene>
    <name evidence="7" type="ORF">MBAV_006267</name>
</gene>
<dbReference type="InterPro" id="IPR036919">
    <property type="entry name" value="Ribo_uL30_ferredoxin-like_sf"/>
</dbReference>
<evidence type="ECO:0000313" key="8">
    <source>
        <dbReference type="Proteomes" id="UP000033423"/>
    </source>
</evidence>
<dbReference type="GO" id="GO:0015934">
    <property type="term" value="C:large ribosomal subunit"/>
    <property type="evidence" value="ECO:0007669"/>
    <property type="project" value="InterPro"/>
</dbReference>
<keyword evidence="4" id="KW-0687">Ribonucleoprotein</keyword>
<dbReference type="HAMAP" id="MF_01371_B">
    <property type="entry name" value="Ribosomal_uL30_B"/>
    <property type="match status" value="1"/>
</dbReference>
<dbReference type="PANTHER" id="PTHR15892:SF2">
    <property type="entry name" value="LARGE RIBOSOMAL SUBUNIT PROTEIN UL30M"/>
    <property type="match status" value="1"/>
</dbReference>
<dbReference type="PIRSF" id="PIRSF002211">
    <property type="entry name" value="Ribosomal_L30_bac-type"/>
    <property type="match status" value="1"/>
</dbReference>
<comment type="similarity">
    <text evidence="1">Belongs to the universal ribosomal protein uL30 family.</text>
</comment>
<evidence type="ECO:0000256" key="3">
    <source>
        <dbReference type="ARBA" id="ARBA00022980"/>
    </source>
</evidence>
<sequence>MKIKVTLKRSYAGKTEKMRKVLQALGLRKIGMTVLHAKNPAISGMLHKVSHLVHVEDAVETTP</sequence>
<comment type="caution">
    <text evidence="7">The sequence shown here is derived from an EMBL/GenBank/DDBJ whole genome shotgun (WGS) entry which is preliminary data.</text>
</comment>
<dbReference type="NCBIfam" id="TIGR01308">
    <property type="entry name" value="rpmD_bact"/>
    <property type="match status" value="1"/>
</dbReference>
<dbReference type="EMBL" id="LACI01002649">
    <property type="protein sequence ID" value="KJU81546.1"/>
    <property type="molecule type" value="Genomic_DNA"/>
</dbReference>
<dbReference type="InterPro" id="IPR016082">
    <property type="entry name" value="Ribosomal_uL30_ferredoxin-like"/>
</dbReference>